<reference evidence="1" key="2">
    <citation type="journal article" date="2024" name="Plant">
        <title>Genomic evolution and insights into agronomic trait innovations of Sesamum species.</title>
        <authorList>
            <person name="Miao H."/>
            <person name="Wang L."/>
            <person name="Qu L."/>
            <person name="Liu H."/>
            <person name="Sun Y."/>
            <person name="Le M."/>
            <person name="Wang Q."/>
            <person name="Wei S."/>
            <person name="Zheng Y."/>
            <person name="Lin W."/>
            <person name="Duan Y."/>
            <person name="Cao H."/>
            <person name="Xiong S."/>
            <person name="Wang X."/>
            <person name="Wei L."/>
            <person name="Li C."/>
            <person name="Ma Q."/>
            <person name="Ju M."/>
            <person name="Zhao R."/>
            <person name="Li G."/>
            <person name="Mu C."/>
            <person name="Tian Q."/>
            <person name="Mei H."/>
            <person name="Zhang T."/>
            <person name="Gao T."/>
            <person name="Zhang H."/>
        </authorList>
    </citation>
    <scope>NUCLEOTIDE SEQUENCE</scope>
    <source>
        <strain evidence="1">G02</strain>
    </source>
</reference>
<protein>
    <submittedName>
        <fullName evidence="1">Uncharacterized protein</fullName>
    </submittedName>
</protein>
<organism evidence="1">
    <name type="scientific">Sesamum radiatum</name>
    <name type="common">Black benniseed</name>
    <dbReference type="NCBI Taxonomy" id="300843"/>
    <lineage>
        <taxon>Eukaryota</taxon>
        <taxon>Viridiplantae</taxon>
        <taxon>Streptophyta</taxon>
        <taxon>Embryophyta</taxon>
        <taxon>Tracheophyta</taxon>
        <taxon>Spermatophyta</taxon>
        <taxon>Magnoliopsida</taxon>
        <taxon>eudicotyledons</taxon>
        <taxon>Gunneridae</taxon>
        <taxon>Pentapetalae</taxon>
        <taxon>asterids</taxon>
        <taxon>lamiids</taxon>
        <taxon>Lamiales</taxon>
        <taxon>Pedaliaceae</taxon>
        <taxon>Sesamum</taxon>
    </lineage>
</organism>
<name>A0AAW2MC12_SESRA</name>
<comment type="caution">
    <text evidence="1">The sequence shown here is derived from an EMBL/GenBank/DDBJ whole genome shotgun (WGS) entry which is preliminary data.</text>
</comment>
<gene>
    <name evidence="1" type="ORF">Sradi_4890600</name>
</gene>
<proteinExistence type="predicted"/>
<reference evidence="1" key="1">
    <citation type="submission" date="2020-06" db="EMBL/GenBank/DDBJ databases">
        <authorList>
            <person name="Li T."/>
            <person name="Hu X."/>
            <person name="Zhang T."/>
            <person name="Song X."/>
            <person name="Zhang H."/>
            <person name="Dai N."/>
            <person name="Sheng W."/>
            <person name="Hou X."/>
            <person name="Wei L."/>
        </authorList>
    </citation>
    <scope>NUCLEOTIDE SEQUENCE</scope>
    <source>
        <strain evidence="1">G02</strain>
        <tissue evidence="1">Leaf</tissue>
    </source>
</reference>
<evidence type="ECO:0000313" key="1">
    <source>
        <dbReference type="EMBL" id="KAL0329039.1"/>
    </source>
</evidence>
<accession>A0AAW2MC12</accession>
<dbReference type="EMBL" id="JACGWJ010000022">
    <property type="protein sequence ID" value="KAL0329039.1"/>
    <property type="molecule type" value="Genomic_DNA"/>
</dbReference>
<sequence length="198" mass="23335">MIPNVNVEAVTARGSDHNPLLINLEADKGPRHTQRHKIFKFEAMWTLFEECEDIVKDSWCGEVKGDAGSQILQRTRRVREKLIGWDRERFGHVKRRVRELEEKLEAYAKDPISASDNAKRSALRGELDEFLTREEIMWKQRGKAQWLREGDRNTPYFHARTSARKKKNFITTLRNKESIDENLSFSRRYPADCFNLFP</sequence>
<dbReference type="AlphaFoldDB" id="A0AAW2MC12"/>